<protein>
    <submittedName>
        <fullName evidence="2">Uncharacterized protein</fullName>
    </submittedName>
</protein>
<feature type="compositionally biased region" description="Polar residues" evidence="1">
    <location>
        <begin position="587"/>
        <end position="597"/>
    </location>
</feature>
<evidence type="ECO:0000313" key="3">
    <source>
        <dbReference type="Proteomes" id="UP001355207"/>
    </source>
</evidence>
<dbReference type="GeneID" id="91097895"/>
<dbReference type="RefSeq" id="XP_066079034.1">
    <property type="nucleotide sequence ID" value="XM_066222937.1"/>
</dbReference>
<gene>
    <name evidence="2" type="ORF">L201_007226</name>
</gene>
<feature type="region of interest" description="Disordered" evidence="1">
    <location>
        <begin position="463"/>
        <end position="490"/>
    </location>
</feature>
<proteinExistence type="predicted"/>
<feature type="compositionally biased region" description="Low complexity" evidence="1">
    <location>
        <begin position="119"/>
        <end position="148"/>
    </location>
</feature>
<feature type="compositionally biased region" description="Low complexity" evidence="1">
    <location>
        <begin position="263"/>
        <end position="281"/>
    </location>
</feature>
<dbReference type="AlphaFoldDB" id="A0AAX4K3Y3"/>
<sequence length="615" mass="67386">MLLRLLPQPTSANPSPLTILFTLPLPTHPYTSRSLPLPPALLAHKALCIQEDLECPNVLMGEKSSWICGIIDDVTFSLPNASITINFIDGSSTVLPISISCQAQLHRVVEEVQLSFTAPTTVPSSPRSSISSVASTSSTSSSLSRTPSNPATPRRTPSSLLLSLLSPLLSGNSQVAPTRPSLAAPPCAPARVHRRAARSLLVDTYRRHVLPLLKTQLPGSYFPWAIASETSKQMEEFTRVQSEINGIIDNCGISREDLQRRVSTSTSIARSRSASSSSMESLSDDESDNDNIPSPVTPATSVFSSSTCATPFRRSSSSSSATSPKSFLLSIPPAHFLPGQYRMAYATQLSRLTKIASRINQIKRLNIRYEREEGKRKWLESLERGRLADRSLRKAFSNGESPLGMTTASTSTKSRLWRSFTSEDLQKEQEQMESQINTHPAMMDCSDSGEEFIEVVSIIDSSDVDAGLSESEEEEGPITPPKTRCNSKDETCSSSSFLGLTNAINDLSLVQRQAQRPVLERKLAVITCSTPSLIVSSLSPTNDDQSVWEDDDEEDDEIISTPISLSPPNLNKKLMSIDILPTKKSLHFSQQPQPQSIDNDDFEAEENNEGWRIYA</sequence>
<dbReference type="Proteomes" id="UP001355207">
    <property type="component" value="Chromosome 10"/>
</dbReference>
<feature type="compositionally biased region" description="Acidic residues" evidence="1">
    <location>
        <begin position="598"/>
        <end position="608"/>
    </location>
</feature>
<feature type="region of interest" description="Disordered" evidence="1">
    <location>
        <begin position="262"/>
        <end position="304"/>
    </location>
</feature>
<feature type="region of interest" description="Disordered" evidence="1">
    <location>
        <begin position="586"/>
        <end position="615"/>
    </location>
</feature>
<dbReference type="EMBL" id="CP144107">
    <property type="protein sequence ID" value="WWC92272.1"/>
    <property type="molecule type" value="Genomic_DNA"/>
</dbReference>
<evidence type="ECO:0000313" key="2">
    <source>
        <dbReference type="EMBL" id="WWC92272.1"/>
    </source>
</evidence>
<keyword evidence="3" id="KW-1185">Reference proteome</keyword>
<organism evidence="2 3">
    <name type="scientific">Kwoniella dendrophila CBS 6074</name>
    <dbReference type="NCBI Taxonomy" id="1295534"/>
    <lineage>
        <taxon>Eukaryota</taxon>
        <taxon>Fungi</taxon>
        <taxon>Dikarya</taxon>
        <taxon>Basidiomycota</taxon>
        <taxon>Agaricomycotina</taxon>
        <taxon>Tremellomycetes</taxon>
        <taxon>Tremellales</taxon>
        <taxon>Cryptococcaceae</taxon>
        <taxon>Kwoniella</taxon>
    </lineage>
</organism>
<name>A0AAX4K3Y3_9TREE</name>
<reference evidence="2 3" key="1">
    <citation type="submission" date="2024-01" db="EMBL/GenBank/DDBJ databases">
        <title>Comparative genomics of Cryptococcus and Kwoniella reveals pathogenesis evolution and contrasting modes of karyotype evolution via chromosome fusion or intercentromeric recombination.</title>
        <authorList>
            <person name="Coelho M.A."/>
            <person name="David-Palma M."/>
            <person name="Shea T."/>
            <person name="Bowers K."/>
            <person name="McGinley-Smith S."/>
            <person name="Mohammad A.W."/>
            <person name="Gnirke A."/>
            <person name="Yurkov A.M."/>
            <person name="Nowrousian M."/>
            <person name="Sun S."/>
            <person name="Cuomo C.A."/>
            <person name="Heitman J."/>
        </authorList>
    </citation>
    <scope>NUCLEOTIDE SEQUENCE [LARGE SCALE GENOMIC DNA]</scope>
    <source>
        <strain evidence="2 3">CBS 6074</strain>
    </source>
</reference>
<accession>A0AAX4K3Y3</accession>
<evidence type="ECO:0000256" key="1">
    <source>
        <dbReference type="SAM" id="MobiDB-lite"/>
    </source>
</evidence>
<feature type="region of interest" description="Disordered" evidence="1">
    <location>
        <begin position="119"/>
        <end position="157"/>
    </location>
</feature>